<sequence>MTKQIPEGVSQVKLWDVGTRLFHWSLVICVCSAWFLGKFGPNIMTLHFYFGYAVIALLVFRIVWGLFGPAPARFSHFLFGPAATLRYAKTLKNPTPSYWPGHNPIGALSVFAMLAALIVQVSTGLFADPDDYINVGPLADMVSSEANRSATKLHHQMALLIAVFVVLHVAAIAFYKRYKGENLVTPMLTGWKLVRKDKG</sequence>
<keyword evidence="5 6" id="KW-0472">Membrane</keyword>
<dbReference type="GeneID" id="83882616"/>
<reference evidence="9" key="1">
    <citation type="submission" date="2015-09" db="EMBL/GenBank/DDBJ databases">
        <authorList>
            <person name="Rodrigo-Torres Lidia"/>
            <person name="Arahal R.David."/>
        </authorList>
    </citation>
    <scope>NUCLEOTIDE SEQUENCE [LARGE SCALE GENOMIC DNA]</scope>
    <source>
        <strain evidence="9">CECT 7735</strain>
    </source>
</reference>
<feature type="transmembrane region" description="Helical" evidence="6">
    <location>
        <begin position="105"/>
        <end position="127"/>
    </location>
</feature>
<dbReference type="PANTHER" id="PTHR30485:SF2">
    <property type="entry name" value="BLL0597 PROTEIN"/>
    <property type="match status" value="1"/>
</dbReference>
<feature type="domain" description="Cytochrome b561 bacterial/Ni-hydrogenase" evidence="7">
    <location>
        <begin position="15"/>
        <end position="190"/>
    </location>
</feature>
<dbReference type="InterPro" id="IPR011577">
    <property type="entry name" value="Cyt_b561_bac/Ni-Hgenase"/>
</dbReference>
<proteinExistence type="predicted"/>
<keyword evidence="4 6" id="KW-1133">Transmembrane helix</keyword>
<accession>A0A0P1IGV5</accession>
<feature type="transmembrane region" description="Helical" evidence="6">
    <location>
        <begin position="21"/>
        <end position="37"/>
    </location>
</feature>
<organism evidence="8 9">
    <name type="scientific">Shimia thalassica</name>
    <dbReference type="NCBI Taxonomy" id="1715693"/>
    <lineage>
        <taxon>Bacteria</taxon>
        <taxon>Pseudomonadati</taxon>
        <taxon>Pseudomonadota</taxon>
        <taxon>Alphaproteobacteria</taxon>
        <taxon>Rhodobacterales</taxon>
        <taxon>Roseobacteraceae</taxon>
    </lineage>
</organism>
<evidence type="ECO:0000256" key="6">
    <source>
        <dbReference type="SAM" id="Phobius"/>
    </source>
</evidence>
<protein>
    <submittedName>
        <fullName evidence="8">Ni/Fe-hydrogenase, b-type cytochrome subunit</fullName>
    </submittedName>
</protein>
<keyword evidence="2" id="KW-1003">Cell membrane</keyword>
<dbReference type="STRING" id="1715693.PH7735_03640"/>
<name>A0A0P1IGV5_9RHOB</name>
<dbReference type="InterPro" id="IPR051542">
    <property type="entry name" value="Hydrogenase_cytochrome"/>
</dbReference>
<feature type="transmembrane region" description="Helical" evidence="6">
    <location>
        <begin position="49"/>
        <end position="67"/>
    </location>
</feature>
<dbReference type="GO" id="GO:0009055">
    <property type="term" value="F:electron transfer activity"/>
    <property type="evidence" value="ECO:0007669"/>
    <property type="project" value="InterPro"/>
</dbReference>
<dbReference type="InterPro" id="IPR016174">
    <property type="entry name" value="Di-haem_cyt_TM"/>
</dbReference>
<keyword evidence="3 6" id="KW-0812">Transmembrane</keyword>
<gene>
    <name evidence="8" type="ORF">PH7735_03640</name>
</gene>
<dbReference type="SUPFAM" id="SSF81342">
    <property type="entry name" value="Transmembrane di-heme cytochromes"/>
    <property type="match status" value="1"/>
</dbReference>
<dbReference type="AlphaFoldDB" id="A0A0P1IGV5"/>
<evidence type="ECO:0000313" key="8">
    <source>
        <dbReference type="EMBL" id="CUK11933.1"/>
    </source>
</evidence>
<evidence type="ECO:0000313" key="9">
    <source>
        <dbReference type="Proteomes" id="UP000051870"/>
    </source>
</evidence>
<keyword evidence="9" id="KW-1185">Reference proteome</keyword>
<evidence type="ECO:0000256" key="2">
    <source>
        <dbReference type="ARBA" id="ARBA00022475"/>
    </source>
</evidence>
<dbReference type="Pfam" id="PF01292">
    <property type="entry name" value="Ni_hydr_CYTB"/>
    <property type="match status" value="1"/>
</dbReference>
<dbReference type="RefSeq" id="WP_058312799.1">
    <property type="nucleotide sequence ID" value="NZ_CANLZE010000007.1"/>
</dbReference>
<evidence type="ECO:0000256" key="1">
    <source>
        <dbReference type="ARBA" id="ARBA00004651"/>
    </source>
</evidence>
<dbReference type="Proteomes" id="UP000051870">
    <property type="component" value="Unassembled WGS sequence"/>
</dbReference>
<dbReference type="Gene3D" id="1.20.950.20">
    <property type="entry name" value="Transmembrane di-heme cytochromes, Chain C"/>
    <property type="match status" value="1"/>
</dbReference>
<evidence type="ECO:0000256" key="5">
    <source>
        <dbReference type="ARBA" id="ARBA00023136"/>
    </source>
</evidence>
<comment type="subcellular location">
    <subcellularLocation>
        <location evidence="1">Cell membrane</location>
        <topology evidence="1">Multi-pass membrane protein</topology>
    </subcellularLocation>
</comment>
<dbReference type="EMBL" id="CYTW01000005">
    <property type="protein sequence ID" value="CUK11933.1"/>
    <property type="molecule type" value="Genomic_DNA"/>
</dbReference>
<dbReference type="GO" id="GO:0020037">
    <property type="term" value="F:heme binding"/>
    <property type="evidence" value="ECO:0007669"/>
    <property type="project" value="TreeGrafter"/>
</dbReference>
<dbReference type="PANTHER" id="PTHR30485">
    <property type="entry name" value="NI/FE-HYDROGENASE 1 B-TYPE CYTOCHROME SUBUNIT"/>
    <property type="match status" value="1"/>
</dbReference>
<evidence type="ECO:0000256" key="4">
    <source>
        <dbReference type="ARBA" id="ARBA00022989"/>
    </source>
</evidence>
<dbReference type="GO" id="GO:0005886">
    <property type="term" value="C:plasma membrane"/>
    <property type="evidence" value="ECO:0007669"/>
    <property type="project" value="UniProtKB-SubCell"/>
</dbReference>
<evidence type="ECO:0000259" key="7">
    <source>
        <dbReference type="Pfam" id="PF01292"/>
    </source>
</evidence>
<evidence type="ECO:0000256" key="3">
    <source>
        <dbReference type="ARBA" id="ARBA00022692"/>
    </source>
</evidence>
<feature type="transmembrane region" description="Helical" evidence="6">
    <location>
        <begin position="157"/>
        <end position="175"/>
    </location>
</feature>
<dbReference type="GO" id="GO:0022904">
    <property type="term" value="P:respiratory electron transport chain"/>
    <property type="evidence" value="ECO:0007669"/>
    <property type="project" value="InterPro"/>
</dbReference>